<evidence type="ECO:0000256" key="1">
    <source>
        <dbReference type="SAM" id="MobiDB-lite"/>
    </source>
</evidence>
<reference evidence="5" key="1">
    <citation type="submission" date="2017-11" db="EMBL/GenBank/DDBJ databases">
        <title>Otitis media/interna in a cat caused by the recently described species Corynebacterium provencense.</title>
        <authorList>
            <person name="Kittl S."/>
            <person name="Brodard I."/>
            <person name="Rychener L."/>
            <person name="Jores J."/>
            <person name="Roosje P."/>
            <person name="Gobeli Brawand S."/>
        </authorList>
    </citation>
    <scope>NUCLEOTIDE SEQUENCE [LARGE SCALE GENOMIC DNA]</scope>
    <source>
        <strain evidence="5">17KM38</strain>
    </source>
</reference>
<evidence type="ECO:0000313" key="5">
    <source>
        <dbReference type="Proteomes" id="UP000247696"/>
    </source>
</evidence>
<feature type="region of interest" description="Disordered" evidence="1">
    <location>
        <begin position="30"/>
        <end position="94"/>
    </location>
</feature>
<dbReference type="AlphaFoldDB" id="A0A2Z3YND3"/>
<dbReference type="Pfam" id="PF14016">
    <property type="entry name" value="DUF4232"/>
    <property type="match status" value="1"/>
</dbReference>
<dbReference type="Proteomes" id="UP000247696">
    <property type="component" value="Chromosome"/>
</dbReference>
<dbReference type="InterPro" id="IPR025326">
    <property type="entry name" value="DUF4232"/>
</dbReference>
<keyword evidence="2" id="KW-0732">Signal</keyword>
<evidence type="ECO:0000256" key="2">
    <source>
        <dbReference type="SAM" id="SignalP"/>
    </source>
</evidence>
<sequence length="215" mass="20792">MGTRTPGRTRRTAATITAALALVTLGACGSSTGDGSTTTSGATGVTGADTTPTGTTTGPGTTAAANDTGDGAQGGDAGQRCGTDDLTVEAGPGDGAAGSVYRPLEFTNVSDSPCILSGYPGVSLVSGDAQVGQAAEREPAAGDLPVVTLAPGDSASADLKITAPGVYGDRCTETPAEALKVYPPEQTVSVTVAAEGLTGCTGEDAPATLSISPIR</sequence>
<accession>A0A2Z3YND3</accession>
<feature type="compositionally biased region" description="Low complexity" evidence="1">
    <location>
        <begin position="30"/>
        <end position="70"/>
    </location>
</feature>
<dbReference type="RefSeq" id="WP_110481218.1">
    <property type="nucleotide sequence ID" value="NZ_CP024988.1"/>
</dbReference>
<gene>
    <name evidence="4" type="ORF">Csp1_09820</name>
</gene>
<organism evidence="4 5">
    <name type="scientific">Corynebacterium provencense</name>
    <dbReference type="NCBI Taxonomy" id="1737425"/>
    <lineage>
        <taxon>Bacteria</taxon>
        <taxon>Bacillati</taxon>
        <taxon>Actinomycetota</taxon>
        <taxon>Actinomycetes</taxon>
        <taxon>Mycobacteriales</taxon>
        <taxon>Corynebacteriaceae</taxon>
        <taxon>Corynebacterium</taxon>
    </lineage>
</organism>
<dbReference type="OrthoDB" id="3268346at2"/>
<protein>
    <recommendedName>
        <fullName evidence="3">DUF4232 domain-containing protein</fullName>
    </recommendedName>
</protein>
<evidence type="ECO:0000259" key="3">
    <source>
        <dbReference type="Pfam" id="PF14016"/>
    </source>
</evidence>
<dbReference type="EMBL" id="CP024988">
    <property type="protein sequence ID" value="AWT25788.1"/>
    <property type="molecule type" value="Genomic_DNA"/>
</dbReference>
<feature type="signal peptide" evidence="2">
    <location>
        <begin position="1"/>
        <end position="29"/>
    </location>
</feature>
<dbReference type="STRING" id="1737425.GCA_900049755_00306"/>
<dbReference type="PROSITE" id="PS51257">
    <property type="entry name" value="PROKAR_LIPOPROTEIN"/>
    <property type="match status" value="1"/>
</dbReference>
<name>A0A2Z3YND3_9CORY</name>
<dbReference type="KEGG" id="cpre:Csp1_09820"/>
<proteinExistence type="predicted"/>
<keyword evidence="5" id="KW-1185">Reference proteome</keyword>
<evidence type="ECO:0000313" key="4">
    <source>
        <dbReference type="EMBL" id="AWT25788.1"/>
    </source>
</evidence>
<feature type="chain" id="PRO_5016429292" description="DUF4232 domain-containing protein" evidence="2">
    <location>
        <begin position="30"/>
        <end position="215"/>
    </location>
</feature>
<feature type="domain" description="DUF4232" evidence="3">
    <location>
        <begin position="81"/>
        <end position="213"/>
    </location>
</feature>